<dbReference type="PANTHER" id="PTHR43312:SF2">
    <property type="entry name" value="OXIDOREDUCTASE"/>
    <property type="match status" value="1"/>
</dbReference>
<accession>X1MT49</accession>
<protein>
    <recommendedName>
        <fullName evidence="1">NADP-dependent oxidoreductase domain-containing protein</fullName>
    </recommendedName>
</protein>
<dbReference type="EMBL" id="BARV01004413">
    <property type="protein sequence ID" value="GAI17880.1"/>
    <property type="molecule type" value="Genomic_DNA"/>
</dbReference>
<sequence>MRLPLTDGDPASIDEPEAIRMMRYAIDHGVNYLDTAYGYHSGRSECIVNRALQDGYRERVKLATKLPVGLVNSAQDFDRFLNEQLERLQTKIDFYLLHGLNG</sequence>
<dbReference type="InterPro" id="IPR036812">
    <property type="entry name" value="NAD(P)_OxRdtase_dom_sf"/>
</dbReference>
<dbReference type="PANTHER" id="PTHR43312">
    <property type="entry name" value="D-THREO-ALDOSE 1-DEHYDROGENASE"/>
    <property type="match status" value="1"/>
</dbReference>
<feature type="domain" description="NADP-dependent oxidoreductase" evidence="1">
    <location>
        <begin position="9"/>
        <end position="98"/>
    </location>
</feature>
<reference evidence="2" key="1">
    <citation type="journal article" date="2014" name="Front. Microbiol.">
        <title>High frequency of phylogenetically diverse reductive dehalogenase-homologous genes in deep subseafloor sedimentary metagenomes.</title>
        <authorList>
            <person name="Kawai M."/>
            <person name="Futagami T."/>
            <person name="Toyoda A."/>
            <person name="Takaki Y."/>
            <person name="Nishi S."/>
            <person name="Hori S."/>
            <person name="Arai W."/>
            <person name="Tsubouchi T."/>
            <person name="Morono Y."/>
            <person name="Uchiyama I."/>
            <person name="Ito T."/>
            <person name="Fujiyama A."/>
            <person name="Inagaki F."/>
            <person name="Takami H."/>
        </authorList>
    </citation>
    <scope>NUCLEOTIDE SEQUENCE</scope>
    <source>
        <strain evidence="2">Expedition CK06-06</strain>
    </source>
</reference>
<dbReference type="Gene3D" id="3.20.20.100">
    <property type="entry name" value="NADP-dependent oxidoreductase domain"/>
    <property type="match status" value="1"/>
</dbReference>
<dbReference type="Pfam" id="PF00248">
    <property type="entry name" value="Aldo_ket_red"/>
    <property type="match status" value="1"/>
</dbReference>
<proteinExistence type="predicted"/>
<organism evidence="2">
    <name type="scientific">marine sediment metagenome</name>
    <dbReference type="NCBI Taxonomy" id="412755"/>
    <lineage>
        <taxon>unclassified sequences</taxon>
        <taxon>metagenomes</taxon>
        <taxon>ecological metagenomes</taxon>
    </lineage>
</organism>
<dbReference type="InterPro" id="IPR053135">
    <property type="entry name" value="AKR2_Oxidoreductase"/>
</dbReference>
<dbReference type="InterPro" id="IPR023210">
    <property type="entry name" value="NADP_OxRdtase_dom"/>
</dbReference>
<dbReference type="AlphaFoldDB" id="X1MT49"/>
<comment type="caution">
    <text evidence="2">The sequence shown here is derived from an EMBL/GenBank/DDBJ whole genome shotgun (WGS) entry which is preliminary data.</text>
</comment>
<feature type="non-terminal residue" evidence="2">
    <location>
        <position position="102"/>
    </location>
</feature>
<evidence type="ECO:0000313" key="2">
    <source>
        <dbReference type="EMBL" id="GAI17880.1"/>
    </source>
</evidence>
<evidence type="ECO:0000259" key="1">
    <source>
        <dbReference type="Pfam" id="PF00248"/>
    </source>
</evidence>
<gene>
    <name evidence="2" type="ORF">S06H3_09827</name>
</gene>
<dbReference type="SUPFAM" id="SSF51430">
    <property type="entry name" value="NAD(P)-linked oxidoreductase"/>
    <property type="match status" value="1"/>
</dbReference>
<name>X1MT49_9ZZZZ</name>